<dbReference type="PANTHER" id="PTHR20974">
    <property type="entry name" value="UPF0585 PROTEIN CG18661"/>
    <property type="match status" value="1"/>
</dbReference>
<dbReference type="Pfam" id="PF06080">
    <property type="entry name" value="DUF938"/>
    <property type="match status" value="1"/>
</dbReference>
<gene>
    <name evidence="1" type="ORF">ODI_00047</name>
    <name evidence="2" type="ORF">ODI_R1044</name>
</gene>
<dbReference type="Proteomes" id="UP000078558">
    <property type="component" value="Chromosome I"/>
</dbReference>
<dbReference type="EMBL" id="LT907988">
    <property type="protein sequence ID" value="SOE47792.1"/>
    <property type="molecule type" value="Genomic_DNA"/>
</dbReference>
<dbReference type="CDD" id="cd02440">
    <property type="entry name" value="AdoMet_MTases"/>
    <property type="match status" value="1"/>
</dbReference>
<evidence type="ECO:0008006" key="4">
    <source>
        <dbReference type="Google" id="ProtNLM"/>
    </source>
</evidence>
<dbReference type="AlphaFoldDB" id="A0A1C3K432"/>
<dbReference type="OrthoDB" id="9342562at2"/>
<name>A0A1C3K432_9BURK</name>
<dbReference type="EMBL" id="FLRC01000026">
    <property type="protein sequence ID" value="SBT26127.1"/>
    <property type="molecule type" value="Genomic_DNA"/>
</dbReference>
<dbReference type="RefSeq" id="WP_067755331.1">
    <property type="nucleotide sequence ID" value="NZ_LT907988.1"/>
</dbReference>
<reference evidence="1 3" key="1">
    <citation type="submission" date="2016-06" db="EMBL/GenBank/DDBJ databases">
        <authorList>
            <person name="Kjaerup R.B."/>
            <person name="Dalgaard T.S."/>
            <person name="Juul-Madsen H.R."/>
        </authorList>
    </citation>
    <scope>NUCLEOTIDE SEQUENCE [LARGE SCALE GENOMIC DNA]</scope>
    <source>
        <strain evidence="1">Orrdi1</strain>
    </source>
</reference>
<reference evidence="2 3" key="2">
    <citation type="submission" date="2017-08" db="EMBL/GenBank/DDBJ databases">
        <authorList>
            <person name="de Groot N.N."/>
        </authorList>
    </citation>
    <scope>NUCLEOTIDE SEQUENCE [LARGE SCALE GENOMIC DNA]</scope>
    <source>
        <strain evidence="2">Orrdi1</strain>
    </source>
</reference>
<sequence length="208" mass="22564">MADTDLRRYAPATERNRQPILDVLQGLLPSAGHALEIGSGTGEHAVFFAQAFPNWTWQPTEADPSALPSMQAWADHAGLPNLRAPRLLDVNAGEWPVEPADAIVCCNVIHYSPWASTPALLAGAARTLRPGGLLYLYGPYRRHGAHTAPSNEAFDQWLKARDPAFGVRDLEAVRDLAQARGLVLEDVIDMPANNFSVVFRKAPAPGQA</sequence>
<dbReference type="InterPro" id="IPR029063">
    <property type="entry name" value="SAM-dependent_MTases_sf"/>
</dbReference>
<evidence type="ECO:0000313" key="3">
    <source>
        <dbReference type="Proteomes" id="UP000078558"/>
    </source>
</evidence>
<protein>
    <recommendedName>
        <fullName evidence="4">SAM-dependent methyltransferases</fullName>
    </recommendedName>
</protein>
<keyword evidence="3" id="KW-1185">Reference proteome</keyword>
<organism evidence="1 3">
    <name type="scientific">Orrella dioscoreae</name>
    <dbReference type="NCBI Taxonomy" id="1851544"/>
    <lineage>
        <taxon>Bacteria</taxon>
        <taxon>Pseudomonadati</taxon>
        <taxon>Pseudomonadota</taxon>
        <taxon>Betaproteobacteria</taxon>
        <taxon>Burkholderiales</taxon>
        <taxon>Alcaligenaceae</taxon>
        <taxon>Orrella</taxon>
    </lineage>
</organism>
<proteinExistence type="predicted"/>
<dbReference type="KEGG" id="odi:ODI_R1044"/>
<dbReference type="InterPro" id="IPR010342">
    <property type="entry name" value="DUF938"/>
</dbReference>
<dbReference type="STRING" id="1851544.ODI_00047"/>
<accession>A0A1C3K432</accession>
<dbReference type="PANTHER" id="PTHR20974:SF0">
    <property type="entry name" value="UPF0585 PROTEIN CG18661"/>
    <property type="match status" value="1"/>
</dbReference>
<dbReference type="SUPFAM" id="SSF53335">
    <property type="entry name" value="S-adenosyl-L-methionine-dependent methyltransferases"/>
    <property type="match status" value="1"/>
</dbReference>
<evidence type="ECO:0000313" key="1">
    <source>
        <dbReference type="EMBL" id="SBT26127.1"/>
    </source>
</evidence>
<dbReference type="Gene3D" id="3.40.50.150">
    <property type="entry name" value="Vaccinia Virus protein VP39"/>
    <property type="match status" value="1"/>
</dbReference>
<evidence type="ECO:0000313" key="2">
    <source>
        <dbReference type="EMBL" id="SOE47792.1"/>
    </source>
</evidence>